<sequence>MGSLTDLYHFILRDIAFTSKPSVPPISAKSIELRLPPELWTIILENLQRIDPQALGAAGLSCRGLRRLVLPLQMRSVILNYFGAEDAVIIEGLYNTHTAHQTRCIVKSGNEIIEHPRVLFIRRFRPDDRLKAKDTLQEAIKRAQNLRVLKTGIWSVANSLIKSLEENRPQARLVIESEYLPTNILELQGLTHSSCLSSLSCASPFTEHGSETLIQAYALLIDIICTSVNLKILRLENYSSDRFPERWPRLSPRFGDRFPNIKHLHLSGHFAVETPKSSYWADAIQWESLQSLTLGNEAINPFLELATGRISHLESFGLFWDSWHASEYFAPVKDLILGFVTSLTELSSFATSNITKQLLFQICEHHKQHLRSLAVHRVVDGRNDYWTTGTFGYHFNDTLPLLFGQTIYGLPPLLQDLENFEVTVVWNGQWPEQMIIAVSKFPRLRSLTVSVPMTLSGMHLSGMHAGEANAPFIREETCRDLYAKLSKERERQFPSYQARVESGELTHLASLDVEVGEWDIVCKPQPRWPENADRRLYACRTTTSRFTSPAETIRKLSINKVREPHGPCHRFNLHRIALGKLGLENEVEAWC</sequence>
<reference evidence="1" key="2">
    <citation type="journal article" date="2023" name="IMA Fungus">
        <title>Comparative genomic study of the Penicillium genus elucidates a diverse pangenome and 15 lateral gene transfer events.</title>
        <authorList>
            <person name="Petersen C."/>
            <person name="Sorensen T."/>
            <person name="Nielsen M.R."/>
            <person name="Sondergaard T.E."/>
            <person name="Sorensen J.L."/>
            <person name="Fitzpatrick D.A."/>
            <person name="Frisvad J.C."/>
            <person name="Nielsen K.L."/>
        </authorList>
    </citation>
    <scope>NUCLEOTIDE SEQUENCE</scope>
    <source>
        <strain evidence="1">IBT 21472</strain>
    </source>
</reference>
<evidence type="ECO:0008006" key="3">
    <source>
        <dbReference type="Google" id="ProtNLM"/>
    </source>
</evidence>
<dbReference type="SUPFAM" id="SSF52047">
    <property type="entry name" value="RNI-like"/>
    <property type="match status" value="1"/>
</dbReference>
<accession>A0A9W9PTY8</accession>
<evidence type="ECO:0000313" key="1">
    <source>
        <dbReference type="EMBL" id="KAJ5308050.1"/>
    </source>
</evidence>
<gene>
    <name evidence="1" type="ORF">N7476_008706</name>
</gene>
<dbReference type="Gene3D" id="3.80.10.10">
    <property type="entry name" value="Ribonuclease Inhibitor"/>
    <property type="match status" value="1"/>
</dbReference>
<comment type="caution">
    <text evidence="1">The sequence shown here is derived from an EMBL/GenBank/DDBJ whole genome shotgun (WGS) entry which is preliminary data.</text>
</comment>
<protein>
    <recommendedName>
        <fullName evidence="3">F-box domain-containing protein</fullName>
    </recommendedName>
</protein>
<keyword evidence="2" id="KW-1185">Reference proteome</keyword>
<dbReference type="InterPro" id="IPR032675">
    <property type="entry name" value="LRR_dom_sf"/>
</dbReference>
<dbReference type="EMBL" id="JAPZBO010000008">
    <property type="protein sequence ID" value="KAJ5308050.1"/>
    <property type="molecule type" value="Genomic_DNA"/>
</dbReference>
<evidence type="ECO:0000313" key="2">
    <source>
        <dbReference type="Proteomes" id="UP001147746"/>
    </source>
</evidence>
<dbReference type="OrthoDB" id="4326285at2759"/>
<organism evidence="1 2">
    <name type="scientific">Penicillium atrosanguineum</name>
    <dbReference type="NCBI Taxonomy" id="1132637"/>
    <lineage>
        <taxon>Eukaryota</taxon>
        <taxon>Fungi</taxon>
        <taxon>Dikarya</taxon>
        <taxon>Ascomycota</taxon>
        <taxon>Pezizomycotina</taxon>
        <taxon>Eurotiomycetes</taxon>
        <taxon>Eurotiomycetidae</taxon>
        <taxon>Eurotiales</taxon>
        <taxon>Aspergillaceae</taxon>
        <taxon>Penicillium</taxon>
    </lineage>
</organism>
<reference evidence="1" key="1">
    <citation type="submission" date="2022-12" db="EMBL/GenBank/DDBJ databases">
        <authorList>
            <person name="Petersen C."/>
        </authorList>
    </citation>
    <scope>NUCLEOTIDE SEQUENCE</scope>
    <source>
        <strain evidence="1">IBT 21472</strain>
    </source>
</reference>
<name>A0A9W9PTY8_9EURO</name>
<dbReference type="Proteomes" id="UP001147746">
    <property type="component" value="Unassembled WGS sequence"/>
</dbReference>
<proteinExistence type="predicted"/>
<dbReference type="AlphaFoldDB" id="A0A9W9PTY8"/>